<comment type="caution">
    <text evidence="5">The sequence shown here is derived from an EMBL/GenBank/DDBJ whole genome shotgun (WGS) entry which is preliminary data.</text>
</comment>
<organism evidence="5 6">
    <name type="scientific">Kibdelosporangium banguiense</name>
    <dbReference type="NCBI Taxonomy" id="1365924"/>
    <lineage>
        <taxon>Bacteria</taxon>
        <taxon>Bacillati</taxon>
        <taxon>Actinomycetota</taxon>
        <taxon>Actinomycetes</taxon>
        <taxon>Pseudonocardiales</taxon>
        <taxon>Pseudonocardiaceae</taxon>
        <taxon>Kibdelosporangium</taxon>
    </lineage>
</organism>
<keyword evidence="3" id="KW-0067">ATP-binding</keyword>
<dbReference type="InterPro" id="IPR052708">
    <property type="entry name" value="PxpC"/>
</dbReference>
<evidence type="ECO:0000313" key="6">
    <source>
        <dbReference type="Proteomes" id="UP001519332"/>
    </source>
</evidence>
<dbReference type="Proteomes" id="UP001519332">
    <property type="component" value="Unassembled WGS sequence"/>
</dbReference>
<proteinExistence type="predicted"/>
<gene>
    <name evidence="5" type="ORF">JOF56_002536</name>
</gene>
<dbReference type="EMBL" id="JAGINW010000001">
    <property type="protein sequence ID" value="MBP2322151.1"/>
    <property type="molecule type" value="Genomic_DNA"/>
</dbReference>
<evidence type="ECO:0000256" key="3">
    <source>
        <dbReference type="ARBA" id="ARBA00022840"/>
    </source>
</evidence>
<dbReference type="InterPro" id="IPR003778">
    <property type="entry name" value="CT_A_B"/>
</dbReference>
<dbReference type="PANTHER" id="PTHR43309">
    <property type="entry name" value="5-OXOPROLINASE SUBUNIT C"/>
    <property type="match status" value="1"/>
</dbReference>
<evidence type="ECO:0000313" key="5">
    <source>
        <dbReference type="EMBL" id="MBP2322151.1"/>
    </source>
</evidence>
<name>A0ABS4TE85_9PSEU</name>
<sequence length="292" mass="29839">MRALTVLATGPLALVQDLGRPGNGHLGVPPSGALDQPALRLANRLVGNPESAAGIEMLLGGLSVRAEDSCTVAITGPQVNVSLRGHEVGSHSPVHLSAGDVLTVGSPSSGLRCYLAVSGGVEVTAELGSRATDVLSGIGPDALTAGTVLQLGKPGLPVGVDELAPSRAPDDLVIPVLLGPRDDWFDDAGTQLAAGSWKVSPESNRVGVRLIGTALRRTDAFTDVELASEGLVTGAIQVRPNGLPVVFLADHPTTGGYPVIAVVDPAGLPALAQARPGVQVHFRPMRFSMQNN</sequence>
<evidence type="ECO:0000256" key="1">
    <source>
        <dbReference type="ARBA" id="ARBA00022741"/>
    </source>
</evidence>
<keyword evidence="2" id="KW-0378">Hydrolase</keyword>
<keyword evidence="1" id="KW-0547">Nucleotide-binding</keyword>
<accession>A0ABS4TE85</accession>
<dbReference type="RefSeq" id="WP_209637429.1">
    <property type="nucleotide sequence ID" value="NZ_JAGINW010000001.1"/>
</dbReference>
<dbReference type="SMART" id="SM00797">
    <property type="entry name" value="AHS2"/>
    <property type="match status" value="1"/>
</dbReference>
<dbReference type="SUPFAM" id="SSF50891">
    <property type="entry name" value="Cyclophilin-like"/>
    <property type="match status" value="1"/>
</dbReference>
<dbReference type="InterPro" id="IPR029000">
    <property type="entry name" value="Cyclophilin-like_dom_sf"/>
</dbReference>
<dbReference type="Pfam" id="PF02626">
    <property type="entry name" value="CT_A_B"/>
    <property type="match status" value="1"/>
</dbReference>
<evidence type="ECO:0000259" key="4">
    <source>
        <dbReference type="SMART" id="SM00797"/>
    </source>
</evidence>
<dbReference type="Gene3D" id="2.40.100.10">
    <property type="entry name" value="Cyclophilin-like"/>
    <property type="match status" value="1"/>
</dbReference>
<dbReference type="PANTHER" id="PTHR43309:SF3">
    <property type="entry name" value="5-OXOPROLINASE SUBUNIT C"/>
    <property type="match status" value="1"/>
</dbReference>
<dbReference type="NCBIfam" id="TIGR00724">
    <property type="entry name" value="urea_amlyse_rel"/>
    <property type="match status" value="1"/>
</dbReference>
<feature type="domain" description="Carboxyltransferase" evidence="4">
    <location>
        <begin position="25"/>
        <end position="292"/>
    </location>
</feature>
<keyword evidence="6" id="KW-1185">Reference proteome</keyword>
<protein>
    <submittedName>
        <fullName evidence="5">Biotin-dependent carboxylase-like uncharacterized protein</fullName>
    </submittedName>
</protein>
<evidence type="ECO:0000256" key="2">
    <source>
        <dbReference type="ARBA" id="ARBA00022801"/>
    </source>
</evidence>
<reference evidence="5 6" key="1">
    <citation type="submission" date="2021-03" db="EMBL/GenBank/DDBJ databases">
        <title>Sequencing the genomes of 1000 actinobacteria strains.</title>
        <authorList>
            <person name="Klenk H.-P."/>
        </authorList>
    </citation>
    <scope>NUCLEOTIDE SEQUENCE [LARGE SCALE GENOMIC DNA]</scope>
    <source>
        <strain evidence="5 6">DSM 46670</strain>
    </source>
</reference>